<evidence type="ECO:0000313" key="10">
    <source>
        <dbReference type="EMBL" id="CAF1376475.1"/>
    </source>
</evidence>
<evidence type="ECO:0000256" key="8">
    <source>
        <dbReference type="SAM" id="MobiDB-lite"/>
    </source>
</evidence>
<protein>
    <recommendedName>
        <fullName evidence="7">NAD(P)(+)--arginine ADP-ribosyltransferase</fullName>
        <ecNumber evidence="7">2.4.2.31</ecNumber>
    </recommendedName>
    <alternativeName>
        <fullName evidence="7">Mono(ADP-ribosyl)transferase</fullName>
    </alternativeName>
</protein>
<keyword evidence="2 7" id="KW-0328">Glycosyltransferase</keyword>
<dbReference type="EMBL" id="CAJNOL010006108">
    <property type="protein sequence ID" value="CAF1614103.1"/>
    <property type="molecule type" value="Genomic_DNA"/>
</dbReference>
<keyword evidence="7" id="KW-0521">NADP</keyword>
<evidence type="ECO:0000256" key="1">
    <source>
        <dbReference type="ARBA" id="ARBA00009558"/>
    </source>
</evidence>
<dbReference type="PROSITE" id="PS51996">
    <property type="entry name" value="TR_MART"/>
    <property type="match status" value="1"/>
</dbReference>
<sequence length="431" mass="48193">MDSIDEDLSKNETPENPSDDLTIDESAAIRLYTVEWEQPHRSLYSLLNQTLKGGNREELRPYSKYLKLLLTALVKIPCVPPLTIWRGVTRNLSAKFPPGTEVTWWSFSSCTTSLTVLENNMYLGTTGVRTLFSVEAINGRKVRDHSHFVTEDEILLLPGTHMIVQSQLSPAPDLHFIHLKQVIPKQTLLEPPFEGAHLYPELKYPWYKKKQFFIPLSLLIILSIGAIIIGSVLGSRKNDNIPIYQCMDPYSSPATSGTGKLPVAIVFGNFQRVNQIDLAVLNYDEQSVDILSGNGKHDYETEYRYMTDSAPSSVFNVDLNKDGLPDLIVTNGNDDTISVLVDNPDKTFQISIQYPVGDDPISTTAGYFNNDTQIDVLVANSGDNTVNLLLGDEENTFSDIRIIFDVGSKPVFVISNDFNKDGKLDWAVINQ</sequence>
<gene>
    <name evidence="11" type="ORF">JXQ802_LOCUS49757</name>
    <name evidence="10" type="ORF">PYM288_LOCUS33630</name>
</gene>
<accession>A0A816BVS6</accession>
<evidence type="ECO:0000256" key="3">
    <source>
        <dbReference type="ARBA" id="ARBA00022679"/>
    </source>
</evidence>
<evidence type="ECO:0000256" key="4">
    <source>
        <dbReference type="ARBA" id="ARBA00022695"/>
    </source>
</evidence>
<evidence type="ECO:0000256" key="9">
    <source>
        <dbReference type="SAM" id="Phobius"/>
    </source>
</evidence>
<dbReference type="Proteomes" id="UP000663854">
    <property type="component" value="Unassembled WGS sequence"/>
</dbReference>
<keyword evidence="4" id="KW-0548">Nucleotidyltransferase</keyword>
<keyword evidence="5" id="KW-0732">Signal</keyword>
<dbReference type="PANTHER" id="PTHR46580">
    <property type="entry name" value="SENSOR KINASE-RELATED"/>
    <property type="match status" value="1"/>
</dbReference>
<evidence type="ECO:0000256" key="6">
    <source>
        <dbReference type="ARBA" id="ARBA00047597"/>
    </source>
</evidence>
<comment type="caution">
    <text evidence="11">The sequence shown here is derived from an EMBL/GenBank/DDBJ whole genome shotgun (WGS) entry which is preliminary data.</text>
</comment>
<dbReference type="SUPFAM" id="SSF69318">
    <property type="entry name" value="Integrin alpha N-terminal domain"/>
    <property type="match status" value="1"/>
</dbReference>
<evidence type="ECO:0000256" key="2">
    <source>
        <dbReference type="ARBA" id="ARBA00022676"/>
    </source>
</evidence>
<comment type="similarity">
    <text evidence="1 7">Belongs to the Arg-specific ADP-ribosyltransferase family.</text>
</comment>
<dbReference type="GO" id="GO:0106274">
    <property type="term" value="F:NAD+-protein-arginine ADP-ribosyltransferase activity"/>
    <property type="evidence" value="ECO:0007669"/>
    <property type="project" value="UniProtKB-EC"/>
</dbReference>
<dbReference type="GO" id="GO:0016779">
    <property type="term" value="F:nucleotidyltransferase activity"/>
    <property type="evidence" value="ECO:0007669"/>
    <property type="project" value="UniProtKB-KW"/>
</dbReference>
<feature type="non-terminal residue" evidence="11">
    <location>
        <position position="1"/>
    </location>
</feature>
<proteinExistence type="inferred from homology"/>
<comment type="catalytic activity">
    <reaction evidence="6 7">
        <text>L-arginyl-[protein] + NAD(+) = N(omega)-(ADP-D-ribosyl)-L-arginyl-[protein] + nicotinamide + H(+)</text>
        <dbReference type="Rhea" id="RHEA:19149"/>
        <dbReference type="Rhea" id="RHEA-COMP:10532"/>
        <dbReference type="Rhea" id="RHEA-COMP:15087"/>
        <dbReference type="ChEBI" id="CHEBI:15378"/>
        <dbReference type="ChEBI" id="CHEBI:17154"/>
        <dbReference type="ChEBI" id="CHEBI:29965"/>
        <dbReference type="ChEBI" id="CHEBI:57540"/>
        <dbReference type="ChEBI" id="CHEBI:142554"/>
        <dbReference type="EC" id="2.4.2.31"/>
    </reaction>
</comment>
<dbReference type="AlphaFoldDB" id="A0A816BVS6"/>
<dbReference type="Gene3D" id="3.90.176.10">
    <property type="entry name" value="Toxin ADP-ribosyltransferase, Chain A, domain 1"/>
    <property type="match status" value="1"/>
</dbReference>
<keyword evidence="3 7" id="KW-0808">Transferase</keyword>
<evidence type="ECO:0000256" key="5">
    <source>
        <dbReference type="ARBA" id="ARBA00022729"/>
    </source>
</evidence>
<keyword evidence="9" id="KW-0472">Membrane</keyword>
<dbReference type="InterPro" id="IPR028994">
    <property type="entry name" value="Integrin_alpha_N"/>
</dbReference>
<dbReference type="InterPro" id="IPR000768">
    <property type="entry name" value="ART"/>
</dbReference>
<dbReference type="Pfam" id="PF01129">
    <property type="entry name" value="ART"/>
    <property type="match status" value="1"/>
</dbReference>
<reference evidence="11" key="1">
    <citation type="submission" date="2021-02" db="EMBL/GenBank/DDBJ databases">
        <authorList>
            <person name="Nowell W R."/>
        </authorList>
    </citation>
    <scope>NUCLEOTIDE SEQUENCE</scope>
</reference>
<keyword evidence="7" id="KW-0520">NAD</keyword>
<keyword evidence="9" id="KW-1133">Transmembrane helix</keyword>
<dbReference type="EC" id="2.4.2.31" evidence="7"/>
<dbReference type="EMBL" id="CAJNOH010004662">
    <property type="protein sequence ID" value="CAF1376475.1"/>
    <property type="molecule type" value="Genomic_DNA"/>
</dbReference>
<evidence type="ECO:0000313" key="11">
    <source>
        <dbReference type="EMBL" id="CAF1614103.1"/>
    </source>
</evidence>
<organism evidence="11 12">
    <name type="scientific">Rotaria sordida</name>
    <dbReference type="NCBI Taxonomy" id="392033"/>
    <lineage>
        <taxon>Eukaryota</taxon>
        <taxon>Metazoa</taxon>
        <taxon>Spiralia</taxon>
        <taxon>Gnathifera</taxon>
        <taxon>Rotifera</taxon>
        <taxon>Eurotatoria</taxon>
        <taxon>Bdelloidea</taxon>
        <taxon>Philodinida</taxon>
        <taxon>Philodinidae</taxon>
        <taxon>Rotaria</taxon>
    </lineage>
</organism>
<dbReference type="Gene3D" id="2.30.30.100">
    <property type="match status" value="1"/>
</dbReference>
<keyword evidence="12" id="KW-1185">Reference proteome</keyword>
<name>A0A816BVS6_9BILA</name>
<feature type="transmembrane region" description="Helical" evidence="9">
    <location>
        <begin position="212"/>
        <end position="233"/>
    </location>
</feature>
<evidence type="ECO:0000313" key="12">
    <source>
        <dbReference type="Proteomes" id="UP000663870"/>
    </source>
</evidence>
<feature type="region of interest" description="Disordered" evidence="8">
    <location>
        <begin position="1"/>
        <end position="21"/>
    </location>
</feature>
<dbReference type="Pfam" id="PF13517">
    <property type="entry name" value="FG-GAP_3"/>
    <property type="match status" value="1"/>
</dbReference>
<keyword evidence="9" id="KW-0812">Transmembrane</keyword>
<dbReference type="InterPro" id="IPR013517">
    <property type="entry name" value="FG-GAP"/>
</dbReference>
<dbReference type="SUPFAM" id="SSF56399">
    <property type="entry name" value="ADP-ribosylation"/>
    <property type="match status" value="1"/>
</dbReference>
<dbReference type="Proteomes" id="UP000663870">
    <property type="component" value="Unassembled WGS sequence"/>
</dbReference>
<evidence type="ECO:0000256" key="7">
    <source>
        <dbReference type="RuleBase" id="RU361228"/>
    </source>
</evidence>